<gene>
    <name evidence="1" type="ORF">UFOVP176_5</name>
</gene>
<organism evidence="1">
    <name type="scientific">uncultured Caudovirales phage</name>
    <dbReference type="NCBI Taxonomy" id="2100421"/>
    <lineage>
        <taxon>Viruses</taxon>
        <taxon>Duplodnaviria</taxon>
        <taxon>Heunggongvirae</taxon>
        <taxon>Uroviricota</taxon>
        <taxon>Caudoviricetes</taxon>
        <taxon>Peduoviridae</taxon>
        <taxon>Maltschvirus</taxon>
        <taxon>Maltschvirus maltsch</taxon>
    </lineage>
</organism>
<accession>A0A6J7WBC2</accession>
<reference evidence="1" key="1">
    <citation type="submission" date="2020-05" db="EMBL/GenBank/DDBJ databases">
        <authorList>
            <person name="Chiriac C."/>
            <person name="Salcher M."/>
            <person name="Ghai R."/>
            <person name="Kavagutti S V."/>
        </authorList>
    </citation>
    <scope>NUCLEOTIDE SEQUENCE</scope>
</reference>
<sequence>MPVYQYDGQHFDLPEGLSNEQAISKIEAHLGKTQPAQITQSSPTDVNTGEIKSGFAMGLKDPISGGAQLLPRGLEAVTSLGGLAPNPVSQFFGSEAKRVDQMVKAEQDKYAQQRAASGQEGLDLGRIAGNVINPANAVAGVRAAPVLAGAIQGALTPTTETGDFAAEKAGQVATGAIGGQLGSVAAKAVGTALNPLVTKAEQTMRDLGVTPTVGQALGGAYRKAEDFAQNLPLIGEAVRSAREKVLFDFNKGVINKALNKIDDKLPANVIGRDAVSYAAEQVGKKYDSVLEKMSFNLDMKTTKGILQALNDAGLPSEAQRTEAINVLNSTVMNKFAGKTLTGAEYKAIESDLRKEAQGYLNSTTNAERKIGEALKNVLGSFKEQLAAQNPKMTPQLRRVDSAYGDLSVMERAAANGGAVNGVFTPKNYQTAVRQADVSRQKRSFARGNARGQDVAEAAMETLGKDSASTLEGRLALSNLGGSAVALAASPVAALMYTDAGKKAVDTLMRSRPDLARQLGAQLQQAAPTVGGLFGAPIATDINR</sequence>
<name>A0A6J7WBC2_9CAUD</name>
<dbReference type="EMBL" id="LR798224">
    <property type="protein sequence ID" value="CAB5194419.1"/>
    <property type="molecule type" value="Genomic_DNA"/>
</dbReference>
<protein>
    <submittedName>
        <fullName evidence="1">Uncharacterized protein</fullName>
    </submittedName>
</protein>
<proteinExistence type="predicted"/>
<evidence type="ECO:0000313" key="1">
    <source>
        <dbReference type="EMBL" id="CAB5194419.1"/>
    </source>
</evidence>